<dbReference type="InterPro" id="IPR024775">
    <property type="entry name" value="DinB-like"/>
</dbReference>
<name>A0A544TTE0_9BACI</name>
<accession>A0A544TTE0</accession>
<feature type="domain" description="DinB-like" evidence="1">
    <location>
        <begin position="11"/>
        <end position="140"/>
    </location>
</feature>
<organism evidence="2 3">
    <name type="scientific">Psychrobacillus vulpis</name>
    <dbReference type="NCBI Taxonomy" id="2325572"/>
    <lineage>
        <taxon>Bacteria</taxon>
        <taxon>Bacillati</taxon>
        <taxon>Bacillota</taxon>
        <taxon>Bacilli</taxon>
        <taxon>Bacillales</taxon>
        <taxon>Bacillaceae</taxon>
        <taxon>Psychrobacillus</taxon>
    </lineage>
</organism>
<sequence length="156" mass="18414">MNATNLLILNFNEIRRRSIKIWNSIPEELYSWKPDENALTCLEMVRHVLESEYYYHLAVNNRGSISNFVSPFESRELLSVQDELHFAQQFRNSFMSTIQSFNEEDLKNIRIDRSDVGYVRDLGDMLLRIAYHEAVHTGQILDYLRTAGVDRPNIWD</sequence>
<dbReference type="OrthoDB" id="119432at2"/>
<reference evidence="2 3" key="1">
    <citation type="submission" date="2019-06" db="EMBL/GenBank/DDBJ databases">
        <title>Psychrobacillus vulpis sp. nov., a new species isolated from feces of a red fox that inhabits in The Tablas de Daimiel Natural Park, Albacete, Spain.</title>
        <authorList>
            <person name="Rodriguez M."/>
            <person name="Reina J.C."/>
            <person name="Bejar V."/>
            <person name="Llamas I."/>
        </authorList>
    </citation>
    <scope>NUCLEOTIDE SEQUENCE [LARGE SCALE GENOMIC DNA]</scope>
    <source>
        <strain evidence="2 3">Z8</strain>
    </source>
</reference>
<evidence type="ECO:0000259" key="1">
    <source>
        <dbReference type="Pfam" id="PF12867"/>
    </source>
</evidence>
<dbReference type="InterPro" id="IPR034660">
    <property type="entry name" value="DinB/YfiT-like"/>
</dbReference>
<dbReference type="Gene3D" id="1.20.120.450">
    <property type="entry name" value="dinb family like domain"/>
    <property type="match status" value="1"/>
</dbReference>
<protein>
    <submittedName>
        <fullName evidence="2">DinB family protein</fullName>
    </submittedName>
</protein>
<keyword evidence="3" id="KW-1185">Reference proteome</keyword>
<evidence type="ECO:0000313" key="2">
    <source>
        <dbReference type="EMBL" id="TQR20721.1"/>
    </source>
</evidence>
<gene>
    <name evidence="2" type="ORF">FG384_06420</name>
</gene>
<evidence type="ECO:0000313" key="3">
    <source>
        <dbReference type="Proteomes" id="UP000316626"/>
    </source>
</evidence>
<dbReference type="EMBL" id="VDGI01000004">
    <property type="protein sequence ID" value="TQR20721.1"/>
    <property type="molecule type" value="Genomic_DNA"/>
</dbReference>
<dbReference type="SUPFAM" id="SSF109854">
    <property type="entry name" value="DinB/YfiT-like putative metalloenzymes"/>
    <property type="match status" value="1"/>
</dbReference>
<proteinExistence type="predicted"/>
<dbReference type="AlphaFoldDB" id="A0A544TTE0"/>
<dbReference type="Pfam" id="PF12867">
    <property type="entry name" value="DinB_2"/>
    <property type="match status" value="1"/>
</dbReference>
<dbReference type="RefSeq" id="WP_142641760.1">
    <property type="nucleotide sequence ID" value="NZ_VDGI01000004.1"/>
</dbReference>
<dbReference type="Proteomes" id="UP000316626">
    <property type="component" value="Unassembled WGS sequence"/>
</dbReference>
<comment type="caution">
    <text evidence="2">The sequence shown here is derived from an EMBL/GenBank/DDBJ whole genome shotgun (WGS) entry which is preliminary data.</text>
</comment>